<feature type="transmembrane region" description="Helical" evidence="1">
    <location>
        <begin position="363"/>
        <end position="383"/>
    </location>
</feature>
<sequence length="672" mass="74100">MRCTASNRSAHLSAIVLVLAVLLSNVVQVTPSPRPPRQLKASMGRTATETDERRLDQHQRLGECPIDLHSSRYIELGASSHAGDGAIKFGRERSDYTIATQPSSDQMANRVDHLVRVPRGMLHMDHQTAPLQQLNETAVLETHAPDPPSYLDLERNGRGRTGVLIAHVLLASIAFIVLLPIAIFVRAGRSSLYVLVHTATGTLAIVSLCLGVAYRASTPRMYEKSSHAITGWGAIVATVGLASFDLLRLLGPCKRRVVKEFLYHPVSVGHFSIGPTSRCYESQRPTCRHAITPLSTEVDKSASREEYLSIDDEMPLELAGVPERSLTPDSTLVEATVRASTAADGKGAKSIPAFSCVRTVAEVLLLVFGYVSLLNGVITLVGFCRAEYVNGCMAHLIKGSIFFFYGLLTWARYVGLFARYGWAWNCLPATKTTCWTAEYVESLVCFAYGSVNVWLERLGKEGSPWTIKDIQHVSIALMFCFAGLLGMLLESHKIRSLLSTMTVTMSSNSEDRITQPPSTRFSFNPFPAIIVGTTGIAMSAHAQTYVFQVSIHALWGLLLALFSTFRFLTYFFLYIRPPVSPLPSRPPTEALASLCLTCGGVVFILSTEQVTFAAMRHGWDDVMAFLNVTVAFVSIVFCWILVLCTIRGACLRRRLKQERQELVEECALERRS</sequence>
<feature type="domain" description="Protein YTP1-like C-terminal" evidence="4">
    <location>
        <begin position="369"/>
        <end position="647"/>
    </location>
</feature>
<feature type="transmembrane region" description="Helical" evidence="1">
    <location>
        <begin position="625"/>
        <end position="646"/>
    </location>
</feature>
<dbReference type="OrthoDB" id="4005299at2759"/>
<dbReference type="InterPro" id="IPR018825">
    <property type="entry name" value="DUF2427"/>
</dbReference>
<feature type="chain" id="PRO_5013371343" evidence="2">
    <location>
        <begin position="29"/>
        <end position="672"/>
    </location>
</feature>
<feature type="transmembrane region" description="Helical" evidence="1">
    <location>
        <begin position="164"/>
        <end position="185"/>
    </location>
</feature>
<feature type="transmembrane region" description="Helical" evidence="1">
    <location>
        <begin position="403"/>
        <end position="422"/>
    </location>
</feature>
<evidence type="ECO:0000256" key="1">
    <source>
        <dbReference type="SAM" id="Phobius"/>
    </source>
</evidence>
<keyword evidence="1" id="KW-0472">Membrane</keyword>
<feature type="transmembrane region" description="Helical" evidence="1">
    <location>
        <begin position="434"/>
        <end position="455"/>
    </location>
</feature>
<dbReference type="EMBL" id="FMSP01000008">
    <property type="protein sequence ID" value="SCV71976.1"/>
    <property type="molecule type" value="Genomic_DNA"/>
</dbReference>
<feature type="transmembrane region" description="Helical" evidence="1">
    <location>
        <begin position="192"/>
        <end position="214"/>
    </location>
</feature>
<evidence type="ECO:0000313" key="6">
    <source>
        <dbReference type="Proteomes" id="UP000198372"/>
    </source>
</evidence>
<evidence type="ECO:0000259" key="4">
    <source>
        <dbReference type="Pfam" id="PF10355"/>
    </source>
</evidence>
<reference evidence="6" key="1">
    <citation type="submission" date="2016-09" db="EMBL/GenBank/DDBJ databases">
        <authorList>
            <person name="Jeantristanb JTB J.-T."/>
            <person name="Ricardo R."/>
        </authorList>
    </citation>
    <scope>NUCLEOTIDE SEQUENCE [LARGE SCALE GENOMIC DNA]</scope>
</reference>
<protein>
    <submittedName>
        <fullName evidence="5">BQ2448_4670 protein</fullName>
    </submittedName>
</protein>
<dbReference type="Pfam" id="PF10348">
    <property type="entry name" value="DUF2427"/>
    <property type="match status" value="1"/>
</dbReference>
<dbReference type="Pfam" id="PF10355">
    <property type="entry name" value="Ytp1"/>
    <property type="match status" value="1"/>
</dbReference>
<feature type="transmembrane region" description="Helical" evidence="1">
    <location>
        <begin position="226"/>
        <end position="247"/>
    </location>
</feature>
<evidence type="ECO:0000259" key="3">
    <source>
        <dbReference type="Pfam" id="PF10348"/>
    </source>
</evidence>
<keyword evidence="1" id="KW-1133">Transmembrane helix</keyword>
<proteinExistence type="predicted"/>
<feature type="transmembrane region" description="Helical" evidence="1">
    <location>
        <begin position="553"/>
        <end position="575"/>
    </location>
</feature>
<name>A0A238FLM2_9BASI</name>
<evidence type="ECO:0000256" key="2">
    <source>
        <dbReference type="SAM" id="SignalP"/>
    </source>
</evidence>
<feature type="transmembrane region" description="Helical" evidence="1">
    <location>
        <begin position="526"/>
        <end position="547"/>
    </location>
</feature>
<feature type="domain" description="DUF2427" evidence="3">
    <location>
        <begin position="160"/>
        <end position="238"/>
    </location>
</feature>
<dbReference type="AlphaFoldDB" id="A0A238FLM2"/>
<feature type="transmembrane region" description="Helical" evidence="1">
    <location>
        <begin position="587"/>
        <end position="605"/>
    </location>
</feature>
<gene>
    <name evidence="5" type="ORF">BQ2448_4670</name>
</gene>
<dbReference type="PANTHER" id="PTHR31685:SF3">
    <property type="entry name" value="INTEGRAL MEMBRANE PROTEIN (AFU_ORTHOLOGUE AFUA_6G12730)"/>
    <property type="match status" value="1"/>
</dbReference>
<dbReference type="STRING" id="269621.A0A238FLM2"/>
<keyword evidence="1" id="KW-0812">Transmembrane</keyword>
<accession>A0A238FLM2</accession>
<organism evidence="5 6">
    <name type="scientific">Microbotryum intermedium</name>
    <dbReference type="NCBI Taxonomy" id="269621"/>
    <lineage>
        <taxon>Eukaryota</taxon>
        <taxon>Fungi</taxon>
        <taxon>Dikarya</taxon>
        <taxon>Basidiomycota</taxon>
        <taxon>Pucciniomycotina</taxon>
        <taxon>Microbotryomycetes</taxon>
        <taxon>Microbotryales</taxon>
        <taxon>Microbotryaceae</taxon>
        <taxon>Microbotryum</taxon>
    </lineage>
</organism>
<dbReference type="InterPro" id="IPR018827">
    <property type="entry name" value="YTP1_C"/>
</dbReference>
<dbReference type="PANTHER" id="PTHR31685">
    <property type="entry name" value="INTEGRAL MEMBRANE PROTEIN (AFU_ORTHOLOGUE AFUA_6G12730)-RELATED"/>
    <property type="match status" value="1"/>
</dbReference>
<dbReference type="Proteomes" id="UP000198372">
    <property type="component" value="Unassembled WGS sequence"/>
</dbReference>
<keyword evidence="2" id="KW-0732">Signal</keyword>
<feature type="signal peptide" evidence="2">
    <location>
        <begin position="1"/>
        <end position="28"/>
    </location>
</feature>
<keyword evidence="6" id="KW-1185">Reference proteome</keyword>
<evidence type="ECO:0000313" key="5">
    <source>
        <dbReference type="EMBL" id="SCV71976.1"/>
    </source>
</evidence>
<feature type="transmembrane region" description="Helical" evidence="1">
    <location>
        <begin position="470"/>
        <end position="489"/>
    </location>
</feature>